<dbReference type="RefSeq" id="WP_354634594.1">
    <property type="nucleotide sequence ID" value="NZ_CP159837.1"/>
</dbReference>
<gene>
    <name evidence="2" type="ORF">ABWT76_003126</name>
</gene>
<name>A0AAU8J721_9CYAN</name>
<evidence type="ECO:0000313" key="2">
    <source>
        <dbReference type="EMBL" id="XCM34521.1"/>
    </source>
</evidence>
<dbReference type="AlphaFoldDB" id="A0AAU8J721"/>
<organism evidence="2">
    <name type="scientific">Planktothricoides raciborskii GIHE-MW2</name>
    <dbReference type="NCBI Taxonomy" id="2792601"/>
    <lineage>
        <taxon>Bacteria</taxon>
        <taxon>Bacillati</taxon>
        <taxon>Cyanobacteriota</taxon>
        <taxon>Cyanophyceae</taxon>
        <taxon>Oscillatoriophycideae</taxon>
        <taxon>Oscillatoriales</taxon>
        <taxon>Oscillatoriaceae</taxon>
        <taxon>Planktothricoides</taxon>
    </lineage>
</organism>
<accession>A0AAU8J721</accession>
<evidence type="ECO:0008006" key="3">
    <source>
        <dbReference type="Google" id="ProtNLM"/>
    </source>
</evidence>
<sequence length="181" mass="21231">MFAYSQPPNQPQLNPSNPTTNQSPVSLCFERGEMVNAYVLSVAELLRDILGDDYWYSFDFPLQMLCNKREHIFLPKELWQFWVNSRVDIAIMNSQVGKNCRQASLLVECQSPFHDRPEVELNDRTKAKVIAASRIPLIYVQYVDYPRVLKFWNLGKEEILYNPFNQKGRSELVAFLQEQFF</sequence>
<reference evidence="2" key="1">
    <citation type="submission" date="2024-07" db="EMBL/GenBank/DDBJ databases">
        <authorList>
            <person name="Kim Y.J."/>
            <person name="Jeong J.Y."/>
        </authorList>
    </citation>
    <scope>NUCLEOTIDE SEQUENCE</scope>
    <source>
        <strain evidence="2">GIHE-MW2</strain>
    </source>
</reference>
<dbReference type="EMBL" id="CP159837">
    <property type="protein sequence ID" value="XCM34521.1"/>
    <property type="molecule type" value="Genomic_DNA"/>
</dbReference>
<proteinExistence type="predicted"/>
<protein>
    <recommendedName>
        <fullName evidence="3">DUF2726 domain-containing protein</fullName>
    </recommendedName>
</protein>
<feature type="region of interest" description="Disordered" evidence="1">
    <location>
        <begin position="1"/>
        <end position="21"/>
    </location>
</feature>
<evidence type="ECO:0000256" key="1">
    <source>
        <dbReference type="SAM" id="MobiDB-lite"/>
    </source>
</evidence>